<organism evidence="1">
    <name type="scientific">marine metagenome</name>
    <dbReference type="NCBI Taxonomy" id="408172"/>
    <lineage>
        <taxon>unclassified sequences</taxon>
        <taxon>metagenomes</taxon>
        <taxon>ecological metagenomes</taxon>
    </lineage>
</organism>
<protein>
    <submittedName>
        <fullName evidence="1">Uncharacterized protein</fullName>
    </submittedName>
</protein>
<reference evidence="1" key="1">
    <citation type="submission" date="2018-05" db="EMBL/GenBank/DDBJ databases">
        <authorList>
            <person name="Lanie J.A."/>
            <person name="Ng W.-L."/>
            <person name="Kazmierczak K.M."/>
            <person name="Andrzejewski T.M."/>
            <person name="Davidsen T.M."/>
            <person name="Wayne K.J."/>
            <person name="Tettelin H."/>
            <person name="Glass J.I."/>
            <person name="Rusch D."/>
            <person name="Podicherti R."/>
            <person name="Tsui H.-C.T."/>
            <person name="Winkler M.E."/>
        </authorList>
    </citation>
    <scope>NUCLEOTIDE SEQUENCE</scope>
</reference>
<gene>
    <name evidence="1" type="ORF">METZ01_LOCUS271017</name>
</gene>
<name>A0A382K3Q8_9ZZZZ</name>
<feature type="non-terminal residue" evidence="1">
    <location>
        <position position="1"/>
    </location>
</feature>
<dbReference type="EMBL" id="UINC01077753">
    <property type="protein sequence ID" value="SVC18163.1"/>
    <property type="molecule type" value="Genomic_DNA"/>
</dbReference>
<dbReference type="AlphaFoldDB" id="A0A382K3Q8"/>
<sequence length="59" mass="6823">SVFSRLKVKLSGIFVRQLYRQVSALTLAEFGQYCDRLFDEESAYYQSIEGVAVDRTDPR</sequence>
<evidence type="ECO:0000313" key="1">
    <source>
        <dbReference type="EMBL" id="SVC18163.1"/>
    </source>
</evidence>
<accession>A0A382K3Q8</accession>
<proteinExistence type="predicted"/>